<dbReference type="AlphaFoldDB" id="A0A3B0S4V0"/>
<dbReference type="InterPro" id="IPR051807">
    <property type="entry name" value="Sec-metab_biosynth-assoc"/>
</dbReference>
<dbReference type="InterPro" id="IPR011008">
    <property type="entry name" value="Dimeric_a/b-barrel"/>
</dbReference>
<reference evidence="2" key="1">
    <citation type="submission" date="2018-06" db="EMBL/GenBank/DDBJ databases">
        <authorList>
            <person name="Zhirakovskaya E."/>
        </authorList>
    </citation>
    <scope>NUCLEOTIDE SEQUENCE</scope>
</reference>
<organism evidence="2">
    <name type="scientific">hydrothermal vent metagenome</name>
    <dbReference type="NCBI Taxonomy" id="652676"/>
    <lineage>
        <taxon>unclassified sequences</taxon>
        <taxon>metagenomes</taxon>
        <taxon>ecological metagenomes</taxon>
    </lineage>
</organism>
<dbReference type="InterPro" id="IPR005545">
    <property type="entry name" value="YCII"/>
</dbReference>
<protein>
    <recommendedName>
        <fullName evidence="1">YCII-related domain-containing protein</fullName>
    </recommendedName>
</protein>
<proteinExistence type="predicted"/>
<evidence type="ECO:0000313" key="2">
    <source>
        <dbReference type="EMBL" id="VAV99279.1"/>
    </source>
</evidence>
<evidence type="ECO:0000259" key="1">
    <source>
        <dbReference type="Pfam" id="PF03795"/>
    </source>
</evidence>
<feature type="domain" description="YCII-related" evidence="1">
    <location>
        <begin position="11"/>
        <end position="95"/>
    </location>
</feature>
<dbReference type="Pfam" id="PF03795">
    <property type="entry name" value="YCII"/>
    <property type="match status" value="1"/>
</dbReference>
<sequence>MKNSFPKGNLFTAVICHDKPGADIARVRQETLTEHLAHVEKTIDDLLVAGPIFSEDGASVCGSILIYKTADQKTAQAMLEADPYYKSGIWQDISYSAFYGAAGDAVGGLSFK</sequence>
<dbReference type="PANTHER" id="PTHR33606:SF3">
    <property type="entry name" value="PROTEIN YCII"/>
    <property type="match status" value="1"/>
</dbReference>
<name>A0A3B0S4V0_9ZZZZ</name>
<dbReference type="PANTHER" id="PTHR33606">
    <property type="entry name" value="PROTEIN YCII"/>
    <property type="match status" value="1"/>
</dbReference>
<gene>
    <name evidence="2" type="ORF">MNBD_ALPHA02-1481</name>
</gene>
<accession>A0A3B0S4V0</accession>
<dbReference type="EMBL" id="UOED01000132">
    <property type="protein sequence ID" value="VAV99279.1"/>
    <property type="molecule type" value="Genomic_DNA"/>
</dbReference>
<dbReference type="SUPFAM" id="SSF54909">
    <property type="entry name" value="Dimeric alpha+beta barrel"/>
    <property type="match status" value="1"/>
</dbReference>
<dbReference type="Gene3D" id="3.30.70.1060">
    <property type="entry name" value="Dimeric alpha+beta barrel"/>
    <property type="match status" value="1"/>
</dbReference>